<keyword evidence="5" id="KW-0479">Metal-binding</keyword>
<evidence type="ECO:0000313" key="18">
    <source>
        <dbReference type="Proteomes" id="UP000553776"/>
    </source>
</evidence>
<evidence type="ECO:0000256" key="6">
    <source>
        <dbReference type="ARBA" id="ARBA00022824"/>
    </source>
</evidence>
<keyword evidence="12 15" id="KW-0472">Membrane</keyword>
<dbReference type="InterPro" id="IPR014430">
    <property type="entry name" value="Scs7"/>
</dbReference>
<evidence type="ECO:0000256" key="14">
    <source>
        <dbReference type="SAM" id="MobiDB-lite"/>
    </source>
</evidence>
<proteinExistence type="predicted"/>
<dbReference type="GO" id="GO:0006633">
    <property type="term" value="P:fatty acid biosynthetic process"/>
    <property type="evidence" value="ECO:0007669"/>
    <property type="project" value="UniProtKB-KW"/>
</dbReference>
<feature type="domain" description="Fatty acid hydroxylase" evidence="16">
    <location>
        <begin position="42"/>
        <end position="179"/>
    </location>
</feature>
<evidence type="ECO:0000256" key="2">
    <source>
        <dbReference type="ARBA" id="ARBA00004477"/>
    </source>
</evidence>
<dbReference type="RefSeq" id="WP_185140042.1">
    <property type="nucleotide sequence ID" value="NZ_JACJVR010000180.1"/>
</dbReference>
<feature type="transmembrane region" description="Helical" evidence="15">
    <location>
        <begin position="12"/>
        <end position="31"/>
    </location>
</feature>
<name>A0A841U643_9BACL</name>
<dbReference type="PROSITE" id="PS51257">
    <property type="entry name" value="PROKAR_LIPOPROTEIN"/>
    <property type="match status" value="1"/>
</dbReference>
<keyword evidence="9 15" id="KW-1133">Transmembrane helix</keyword>
<keyword evidence="3" id="KW-0444">Lipid biosynthesis</keyword>
<dbReference type="AlphaFoldDB" id="A0A841U643"/>
<evidence type="ECO:0000256" key="5">
    <source>
        <dbReference type="ARBA" id="ARBA00022723"/>
    </source>
</evidence>
<evidence type="ECO:0000256" key="1">
    <source>
        <dbReference type="ARBA" id="ARBA00001947"/>
    </source>
</evidence>
<evidence type="ECO:0000256" key="12">
    <source>
        <dbReference type="ARBA" id="ARBA00023136"/>
    </source>
</evidence>
<reference evidence="17 18" key="1">
    <citation type="submission" date="2020-08" db="EMBL/GenBank/DDBJ databases">
        <title>Cohnella phylogeny.</title>
        <authorList>
            <person name="Dunlap C."/>
        </authorList>
    </citation>
    <scope>NUCLEOTIDE SEQUENCE [LARGE SCALE GENOMIC DNA]</scope>
    <source>
        <strain evidence="17 18">DSM 25239</strain>
    </source>
</reference>
<evidence type="ECO:0000256" key="10">
    <source>
        <dbReference type="ARBA" id="ARBA00023002"/>
    </source>
</evidence>
<evidence type="ECO:0000256" key="11">
    <source>
        <dbReference type="ARBA" id="ARBA00023098"/>
    </source>
</evidence>
<evidence type="ECO:0000256" key="7">
    <source>
        <dbReference type="ARBA" id="ARBA00022832"/>
    </source>
</evidence>
<evidence type="ECO:0000256" key="4">
    <source>
        <dbReference type="ARBA" id="ARBA00022692"/>
    </source>
</evidence>
<comment type="subcellular location">
    <subcellularLocation>
        <location evidence="2">Endoplasmic reticulum membrane</location>
        <topology evidence="2">Multi-pass membrane protein</topology>
    </subcellularLocation>
</comment>
<feature type="transmembrane region" description="Helical" evidence="15">
    <location>
        <begin position="37"/>
        <end position="55"/>
    </location>
</feature>
<keyword evidence="4 15" id="KW-0812">Transmembrane</keyword>
<dbReference type="Pfam" id="PF04116">
    <property type="entry name" value="FA_hydroxylase"/>
    <property type="match status" value="1"/>
</dbReference>
<keyword evidence="18" id="KW-1185">Reference proteome</keyword>
<comment type="cofactor">
    <cofactor evidence="1">
        <name>Zn(2+)</name>
        <dbReference type="ChEBI" id="CHEBI:29105"/>
    </cofactor>
</comment>
<keyword evidence="13" id="KW-0275">Fatty acid biosynthesis</keyword>
<keyword evidence="7" id="KW-0276">Fatty acid metabolism</keyword>
<gene>
    <name evidence="17" type="ORF">H7B90_32430</name>
</gene>
<keyword evidence="8" id="KW-0862">Zinc</keyword>
<keyword evidence="6" id="KW-0256">Endoplasmic reticulum</keyword>
<comment type="caution">
    <text evidence="17">The sequence shown here is derived from an EMBL/GenBank/DDBJ whole genome shotgun (WGS) entry which is preliminary data.</text>
</comment>
<evidence type="ECO:0000313" key="17">
    <source>
        <dbReference type="EMBL" id="MBB6696106.1"/>
    </source>
</evidence>
<evidence type="ECO:0000256" key="3">
    <source>
        <dbReference type="ARBA" id="ARBA00022516"/>
    </source>
</evidence>
<evidence type="ECO:0000256" key="9">
    <source>
        <dbReference type="ARBA" id="ARBA00022989"/>
    </source>
</evidence>
<dbReference type="PANTHER" id="PTHR12863:SF1">
    <property type="entry name" value="FATTY ACID 2-HYDROXYLASE"/>
    <property type="match status" value="1"/>
</dbReference>
<protein>
    <submittedName>
        <fullName evidence="17">Sterol desaturase family protein</fullName>
    </submittedName>
</protein>
<feature type="region of interest" description="Disordered" evidence="14">
    <location>
        <begin position="184"/>
        <end position="203"/>
    </location>
</feature>
<keyword evidence="10" id="KW-0560">Oxidoreductase</keyword>
<dbReference type="PANTHER" id="PTHR12863">
    <property type="entry name" value="FATTY ACID HYDROXYLASE"/>
    <property type="match status" value="1"/>
</dbReference>
<dbReference type="GO" id="GO:0080132">
    <property type="term" value="F:fatty acid 2-hydroxylase activity"/>
    <property type="evidence" value="ECO:0007669"/>
    <property type="project" value="InterPro"/>
</dbReference>
<evidence type="ECO:0000256" key="15">
    <source>
        <dbReference type="SAM" id="Phobius"/>
    </source>
</evidence>
<evidence type="ECO:0000259" key="16">
    <source>
        <dbReference type="Pfam" id="PF04116"/>
    </source>
</evidence>
<dbReference type="Proteomes" id="UP000553776">
    <property type="component" value="Unassembled WGS sequence"/>
</dbReference>
<dbReference type="InterPro" id="IPR006694">
    <property type="entry name" value="Fatty_acid_hydroxylase"/>
</dbReference>
<evidence type="ECO:0000256" key="13">
    <source>
        <dbReference type="ARBA" id="ARBA00023160"/>
    </source>
</evidence>
<dbReference type="GO" id="GO:0005506">
    <property type="term" value="F:iron ion binding"/>
    <property type="evidence" value="ECO:0007669"/>
    <property type="project" value="InterPro"/>
</dbReference>
<organism evidence="17 18">
    <name type="scientific">Cohnella xylanilytica</name>
    <dbReference type="NCBI Taxonomy" id="557555"/>
    <lineage>
        <taxon>Bacteria</taxon>
        <taxon>Bacillati</taxon>
        <taxon>Bacillota</taxon>
        <taxon>Bacilli</taxon>
        <taxon>Bacillales</taxon>
        <taxon>Paenibacillaceae</taxon>
        <taxon>Cohnella</taxon>
    </lineage>
</organism>
<accession>A0A841U643</accession>
<dbReference type="EMBL" id="JACJVR010000180">
    <property type="protein sequence ID" value="MBB6696106.1"/>
    <property type="molecule type" value="Genomic_DNA"/>
</dbReference>
<sequence>MARYYREFFSNPMIAFMVGLGCVTLILTAIFPQGWMTLVYLLLGMGVYAVFEYLVHRFLLHEFPKLAPAMYRGHVEHHKHPNELEHLFSPLRYDAAAYGVYFVVLWAIARDWRTVVAIVAGTSLFQLYYQWMHYIAHRPITPVTPWCKWMRKKHLLHHFMDEGAWYGVSHPVLDYMLQTHKPESKKKAGLPLRPNGGADVDPH</sequence>
<dbReference type="GO" id="GO:0016020">
    <property type="term" value="C:membrane"/>
    <property type="evidence" value="ECO:0007669"/>
    <property type="project" value="InterPro"/>
</dbReference>
<evidence type="ECO:0000256" key="8">
    <source>
        <dbReference type="ARBA" id="ARBA00022833"/>
    </source>
</evidence>
<keyword evidence="11" id="KW-0443">Lipid metabolism</keyword>